<evidence type="ECO:0000313" key="1">
    <source>
        <dbReference type="EMBL" id="GEN85222.1"/>
    </source>
</evidence>
<dbReference type="OrthoDB" id="2085682at2"/>
<accession>A0A511ZCS4</accession>
<reference evidence="1 2" key="1">
    <citation type="submission" date="2019-07" db="EMBL/GenBank/DDBJ databases">
        <title>Whole genome shotgun sequence of Sporosarcina luteola NBRC 105378.</title>
        <authorList>
            <person name="Hosoyama A."/>
            <person name="Uohara A."/>
            <person name="Ohji S."/>
            <person name="Ichikawa N."/>
        </authorList>
    </citation>
    <scope>NUCLEOTIDE SEQUENCE [LARGE SCALE GENOMIC DNA]</scope>
    <source>
        <strain evidence="1 2">NBRC 105378</strain>
    </source>
</reference>
<protein>
    <submittedName>
        <fullName evidence="1">Uncharacterized protein</fullName>
    </submittedName>
</protein>
<dbReference type="EMBL" id="BJYL01000067">
    <property type="protein sequence ID" value="GEN85222.1"/>
    <property type="molecule type" value="Genomic_DNA"/>
</dbReference>
<proteinExistence type="predicted"/>
<gene>
    <name evidence="1" type="ORF">SLU01_35340</name>
</gene>
<dbReference type="Proteomes" id="UP000321901">
    <property type="component" value="Unassembled WGS sequence"/>
</dbReference>
<comment type="caution">
    <text evidence="1">The sequence shown here is derived from an EMBL/GenBank/DDBJ whole genome shotgun (WGS) entry which is preliminary data.</text>
</comment>
<name>A0A511ZCS4_9BACL</name>
<organism evidence="1 2">
    <name type="scientific">Sporosarcina luteola</name>
    <dbReference type="NCBI Taxonomy" id="582850"/>
    <lineage>
        <taxon>Bacteria</taxon>
        <taxon>Bacillati</taxon>
        <taxon>Bacillota</taxon>
        <taxon>Bacilli</taxon>
        <taxon>Bacillales</taxon>
        <taxon>Caryophanaceae</taxon>
        <taxon>Sporosarcina</taxon>
    </lineage>
</organism>
<evidence type="ECO:0000313" key="2">
    <source>
        <dbReference type="Proteomes" id="UP000321901"/>
    </source>
</evidence>
<dbReference type="AlphaFoldDB" id="A0A511ZCS4"/>
<keyword evidence="2" id="KW-1185">Reference proteome</keyword>
<sequence length="122" mass="13688">MKKILFGGALFHILIAAVWFSIYAINDGEFNKWSHTTVLDEHFENGKRMYLGYNFTWEGIGRPTILQLDFIKKDGTPLAGAEASRIQPYFEVSQDGNTIGAVDEETVIDDGKLDHPPPDDSI</sequence>
<dbReference type="RefSeq" id="WP_147060811.1">
    <property type="nucleotide sequence ID" value="NZ_BJYL01000067.1"/>
</dbReference>